<evidence type="ECO:0000313" key="3">
    <source>
        <dbReference type="Proteomes" id="UP000748025"/>
    </source>
</evidence>
<accession>A0A9P7NG50</accession>
<name>A0A9P7NG50_9HYPO</name>
<proteinExistence type="predicted"/>
<feature type="region of interest" description="Disordered" evidence="1">
    <location>
        <begin position="37"/>
        <end position="77"/>
    </location>
</feature>
<comment type="caution">
    <text evidence="2">The sequence shown here is derived from an EMBL/GenBank/DDBJ whole genome shotgun (WGS) entry which is preliminary data.</text>
</comment>
<dbReference type="AlphaFoldDB" id="A0A9P7NG50"/>
<dbReference type="Proteomes" id="UP000748025">
    <property type="component" value="Unassembled WGS sequence"/>
</dbReference>
<gene>
    <name evidence="2" type="ORF">E4U43_006211</name>
</gene>
<sequence>MELGGRHASRFFGHSHTFTPDAAQGWAFIGSFSSMSITTNGPTTGREREEAEANAEANADAGQMQSNDRARTGQKQNPTFIMDMHNDLFHRRFSTVTIPTLFHFNPL</sequence>
<keyword evidence="3" id="KW-1185">Reference proteome</keyword>
<evidence type="ECO:0000256" key="1">
    <source>
        <dbReference type="SAM" id="MobiDB-lite"/>
    </source>
</evidence>
<feature type="compositionally biased region" description="Polar residues" evidence="1">
    <location>
        <begin position="63"/>
        <end position="77"/>
    </location>
</feature>
<organism evidence="2 3">
    <name type="scientific">Claviceps pusilla</name>
    <dbReference type="NCBI Taxonomy" id="123648"/>
    <lineage>
        <taxon>Eukaryota</taxon>
        <taxon>Fungi</taxon>
        <taxon>Dikarya</taxon>
        <taxon>Ascomycota</taxon>
        <taxon>Pezizomycotina</taxon>
        <taxon>Sordariomycetes</taxon>
        <taxon>Hypocreomycetidae</taxon>
        <taxon>Hypocreales</taxon>
        <taxon>Clavicipitaceae</taxon>
        <taxon>Claviceps</taxon>
    </lineage>
</organism>
<evidence type="ECO:0000313" key="2">
    <source>
        <dbReference type="EMBL" id="KAG6014721.1"/>
    </source>
</evidence>
<reference evidence="2" key="1">
    <citation type="journal article" date="2020" name="bioRxiv">
        <title>Whole genome comparisons of ergot fungi reveals the divergence and evolution of species within the genus Claviceps are the result of varying mechanisms driving genome evolution and host range expansion.</title>
        <authorList>
            <person name="Wyka S.A."/>
            <person name="Mondo S.J."/>
            <person name="Liu M."/>
            <person name="Dettman J."/>
            <person name="Nalam V."/>
            <person name="Broders K.D."/>
        </authorList>
    </citation>
    <scope>NUCLEOTIDE SEQUENCE</scope>
    <source>
        <strain evidence="2">CCC 602</strain>
    </source>
</reference>
<dbReference type="EMBL" id="SRPW01000425">
    <property type="protein sequence ID" value="KAG6014721.1"/>
    <property type="molecule type" value="Genomic_DNA"/>
</dbReference>
<protein>
    <submittedName>
        <fullName evidence="2">Uncharacterized protein</fullName>
    </submittedName>
</protein>